<dbReference type="AlphaFoldDB" id="A0A9N8YSV4"/>
<dbReference type="Proteomes" id="UP000789375">
    <property type="component" value="Unassembled WGS sequence"/>
</dbReference>
<gene>
    <name evidence="1" type="ORF">FMOSSE_LOCUS1055</name>
</gene>
<proteinExistence type="predicted"/>
<name>A0A9N8YSV4_FUNMO</name>
<evidence type="ECO:0000313" key="2">
    <source>
        <dbReference type="Proteomes" id="UP000789375"/>
    </source>
</evidence>
<reference evidence="1" key="1">
    <citation type="submission" date="2021-06" db="EMBL/GenBank/DDBJ databases">
        <authorList>
            <person name="Kallberg Y."/>
            <person name="Tangrot J."/>
            <person name="Rosling A."/>
        </authorList>
    </citation>
    <scope>NUCLEOTIDE SEQUENCE</scope>
    <source>
        <strain evidence="1">87-6 pot B 2015</strain>
    </source>
</reference>
<dbReference type="EMBL" id="CAJVPP010000115">
    <property type="protein sequence ID" value="CAG8444306.1"/>
    <property type="molecule type" value="Genomic_DNA"/>
</dbReference>
<evidence type="ECO:0000313" key="1">
    <source>
        <dbReference type="EMBL" id="CAG8444306.1"/>
    </source>
</evidence>
<sequence>MLLGWLHEKIFPDNYSNVPVQAEVVEIALKHLDHKAEHFWNIGECKAKNIED</sequence>
<protein>
    <submittedName>
        <fullName evidence="1">397_t:CDS:1</fullName>
    </submittedName>
</protein>
<keyword evidence="2" id="KW-1185">Reference proteome</keyword>
<accession>A0A9N8YSV4</accession>
<organism evidence="1 2">
    <name type="scientific">Funneliformis mosseae</name>
    <name type="common">Endomycorrhizal fungus</name>
    <name type="synonym">Glomus mosseae</name>
    <dbReference type="NCBI Taxonomy" id="27381"/>
    <lineage>
        <taxon>Eukaryota</taxon>
        <taxon>Fungi</taxon>
        <taxon>Fungi incertae sedis</taxon>
        <taxon>Mucoromycota</taxon>
        <taxon>Glomeromycotina</taxon>
        <taxon>Glomeromycetes</taxon>
        <taxon>Glomerales</taxon>
        <taxon>Glomeraceae</taxon>
        <taxon>Funneliformis</taxon>
    </lineage>
</organism>
<comment type="caution">
    <text evidence="1">The sequence shown here is derived from an EMBL/GenBank/DDBJ whole genome shotgun (WGS) entry which is preliminary data.</text>
</comment>